<dbReference type="InterPro" id="IPR050361">
    <property type="entry name" value="MPP/UQCRC_Complex"/>
</dbReference>
<comment type="caution">
    <text evidence="5">The sequence shown here is derived from an EMBL/GenBank/DDBJ whole genome shotgun (WGS) entry which is preliminary data.</text>
</comment>
<feature type="domain" description="Peptidase M16 C-terminal" evidence="4">
    <location>
        <begin position="165"/>
        <end position="338"/>
    </location>
</feature>
<evidence type="ECO:0000259" key="3">
    <source>
        <dbReference type="Pfam" id="PF00675"/>
    </source>
</evidence>
<evidence type="ECO:0008006" key="7">
    <source>
        <dbReference type="Google" id="ProtNLM"/>
    </source>
</evidence>
<dbReference type="Gene3D" id="3.30.830.10">
    <property type="entry name" value="Metalloenzyme, LuxS/M16 peptidase-like"/>
    <property type="match status" value="2"/>
</dbReference>
<dbReference type="InterPro" id="IPR001431">
    <property type="entry name" value="Pept_M16_Zn_BS"/>
</dbReference>
<dbReference type="EMBL" id="MNYI01000209">
    <property type="protein sequence ID" value="OIP37470.1"/>
    <property type="molecule type" value="Genomic_DNA"/>
</dbReference>
<gene>
    <name evidence="5" type="ORF">AUJ95_08110</name>
</gene>
<dbReference type="InterPro" id="IPR011249">
    <property type="entry name" value="Metalloenz_LuxS/M16"/>
</dbReference>
<evidence type="ECO:0000256" key="1">
    <source>
        <dbReference type="ARBA" id="ARBA00007261"/>
    </source>
</evidence>
<evidence type="ECO:0000313" key="5">
    <source>
        <dbReference type="EMBL" id="OIP37470.1"/>
    </source>
</evidence>
<protein>
    <recommendedName>
        <fullName evidence="7">Peptidase M16</fullName>
    </recommendedName>
</protein>
<evidence type="ECO:0000259" key="4">
    <source>
        <dbReference type="Pfam" id="PF05193"/>
    </source>
</evidence>
<reference evidence="5 6" key="1">
    <citation type="journal article" date="2016" name="Environ. Microbiol.">
        <title>Genomic resolution of a cold subsurface aquifer community provides metabolic insights for novel microbes adapted to high CO concentrations.</title>
        <authorList>
            <person name="Probst A.J."/>
            <person name="Castelle C.J."/>
            <person name="Singh A."/>
            <person name="Brown C.T."/>
            <person name="Anantharaman K."/>
            <person name="Sharon I."/>
            <person name="Hug L.A."/>
            <person name="Burstein D."/>
            <person name="Emerson J.B."/>
            <person name="Thomas B.C."/>
            <person name="Banfield J.F."/>
        </authorList>
    </citation>
    <scope>NUCLEOTIDE SEQUENCE [LARGE SCALE GENOMIC DNA]</scope>
    <source>
        <strain evidence="5">CG2_30_40_21</strain>
    </source>
</reference>
<accession>A0A1J5E2D0</accession>
<dbReference type="FunFam" id="3.30.830.10:FF:000008">
    <property type="entry name" value="Mitochondrial-processing peptidase subunit beta"/>
    <property type="match status" value="1"/>
</dbReference>
<dbReference type="GO" id="GO:0046872">
    <property type="term" value="F:metal ion binding"/>
    <property type="evidence" value="ECO:0007669"/>
    <property type="project" value="InterPro"/>
</dbReference>
<dbReference type="InterPro" id="IPR011765">
    <property type="entry name" value="Pept_M16_N"/>
</dbReference>
<dbReference type="InterPro" id="IPR007863">
    <property type="entry name" value="Peptidase_M16_C"/>
</dbReference>
<dbReference type="STRING" id="1817895.AUJ95_08110"/>
<evidence type="ECO:0000313" key="6">
    <source>
        <dbReference type="Proteomes" id="UP000183085"/>
    </source>
</evidence>
<name>A0A1J5E2D0_9BACT</name>
<dbReference type="SUPFAM" id="SSF63411">
    <property type="entry name" value="LuxS/MPP-like metallohydrolase"/>
    <property type="match status" value="2"/>
</dbReference>
<dbReference type="GO" id="GO:0006508">
    <property type="term" value="P:proteolysis"/>
    <property type="evidence" value="ECO:0007669"/>
    <property type="project" value="InterPro"/>
</dbReference>
<dbReference type="GO" id="GO:0004222">
    <property type="term" value="F:metalloendopeptidase activity"/>
    <property type="evidence" value="ECO:0007669"/>
    <property type="project" value="InterPro"/>
</dbReference>
<feature type="domain" description="Peptidase M16 N-terminal" evidence="3">
    <location>
        <begin position="12"/>
        <end position="157"/>
    </location>
</feature>
<sequence length="420" mass="47892">MYQKTTLDNGVRIITEEMPHLRSACFGILIGVGSRDETIENSGISHFVEHMRFKGTNKKSVKELSGAIDELGGHIDASTSRESTCYYAKVIDSKLPQAINVLSEIFFESTFPDDEIEREKEVVNEEIKMYEDSPDEIIYDLFTQSMWGKHPLGRPIWGNPGVVNSLNRDALFTFCNDYYAPDRIIISATGNVSHEKTVDMLSAFGQIKAKETSDKGYHQPEVSSNIMVQEKDLEQVHFCLGTMGLPYTHEDRFVLRLLSVIMGGGMSSRLFQNIREKRALAYDVHSYCTAHREAGIFAVCVGTSPEKYSECMEIILKEFGEIRKNGVLARELEKAKDRMKSILVLHMEDSSYRMSRLAEQEFYFGKHSLIDEILSRIDKVTINDISRLASLLLDEKYFNLAAIGSVKKKECERLMRQVWR</sequence>
<dbReference type="PROSITE" id="PS00143">
    <property type="entry name" value="INSULINASE"/>
    <property type="match status" value="1"/>
</dbReference>
<dbReference type="AlphaFoldDB" id="A0A1J5E2D0"/>
<organism evidence="5 6">
    <name type="scientific">Candidatus Desantisbacteria bacterium CG2_30_40_21</name>
    <dbReference type="NCBI Taxonomy" id="1817895"/>
    <lineage>
        <taxon>Bacteria</taxon>
        <taxon>Candidatus Desantisiibacteriota</taxon>
    </lineage>
</organism>
<dbReference type="PANTHER" id="PTHR11851:SF49">
    <property type="entry name" value="MITOCHONDRIAL-PROCESSING PEPTIDASE SUBUNIT ALPHA"/>
    <property type="match status" value="1"/>
</dbReference>
<comment type="similarity">
    <text evidence="1 2">Belongs to the peptidase M16 family.</text>
</comment>
<dbReference type="Proteomes" id="UP000183085">
    <property type="component" value="Unassembled WGS sequence"/>
</dbReference>
<proteinExistence type="inferred from homology"/>
<evidence type="ECO:0000256" key="2">
    <source>
        <dbReference type="RuleBase" id="RU004447"/>
    </source>
</evidence>
<dbReference type="Pfam" id="PF05193">
    <property type="entry name" value="Peptidase_M16_C"/>
    <property type="match status" value="1"/>
</dbReference>
<dbReference type="Pfam" id="PF00675">
    <property type="entry name" value="Peptidase_M16"/>
    <property type="match status" value="1"/>
</dbReference>
<dbReference type="PANTHER" id="PTHR11851">
    <property type="entry name" value="METALLOPROTEASE"/>
    <property type="match status" value="1"/>
</dbReference>